<dbReference type="HOGENOM" id="CLU_1017980_0_0_11"/>
<evidence type="ECO:0000313" key="2">
    <source>
        <dbReference type="Proteomes" id="UP000002505"/>
    </source>
</evidence>
<proteinExistence type="predicted"/>
<dbReference type="KEGG" id="ach:Achl_4000"/>
<dbReference type="AlphaFoldDB" id="B8HHQ4"/>
<keyword evidence="1" id="KW-0614">Plasmid</keyword>
<evidence type="ECO:0000313" key="1">
    <source>
        <dbReference type="EMBL" id="ACL41951.1"/>
    </source>
</evidence>
<dbReference type="EMBL" id="CP001342">
    <property type="protein sequence ID" value="ACL41951.1"/>
    <property type="molecule type" value="Genomic_DNA"/>
</dbReference>
<accession>B8HHQ4</accession>
<gene>
    <name evidence="1" type="ordered locus">Achl_4000</name>
</gene>
<organism evidence="1 2">
    <name type="scientific">Pseudarthrobacter chlorophenolicus (strain ATCC 700700 / DSM 12829 / CIP 107037 / JCM 12360 / KCTC 9906 / NCIMB 13794 / A6)</name>
    <name type="common">Arthrobacter chlorophenolicus</name>
    <dbReference type="NCBI Taxonomy" id="452863"/>
    <lineage>
        <taxon>Bacteria</taxon>
        <taxon>Bacillati</taxon>
        <taxon>Actinomycetota</taxon>
        <taxon>Actinomycetes</taxon>
        <taxon>Micrococcales</taxon>
        <taxon>Micrococcaceae</taxon>
        <taxon>Pseudarthrobacter</taxon>
    </lineage>
</organism>
<sequence>MTDNTARQPKGIPVGGQFAATAHAEPALNLTPRRAELDGWPEALPEPEVDVTVGDDNAVTTTVSIEGVPVLEVWHEDDDVNDTDATVFESEWLEDEPLAEAAEQWARGKHSEIARELRTEMHAAVERSRARVLAKATGVKAAATDDELSALIENTSTATSKANRDLELASTALASRYILEEHPEAVTAHIQTASWDNGVFVDGATVKDEAGTELASYSDEESTGGGVAELLVNLSSEASNSNWADAFSVGSYGDELYTIDLRKAASWAPGDDA</sequence>
<dbReference type="Proteomes" id="UP000002505">
    <property type="component" value="Plasmid pACHL01"/>
</dbReference>
<reference evidence="1" key="1">
    <citation type="submission" date="2009-01" db="EMBL/GenBank/DDBJ databases">
        <title>Complete sequence of plasmid1 of Arthrobacter chlorophenolicus A6.</title>
        <authorList>
            <consortium name="US DOE Joint Genome Institute"/>
            <person name="Lucas S."/>
            <person name="Copeland A."/>
            <person name="Lapidus A."/>
            <person name="Glavina del Rio T."/>
            <person name="Tice H."/>
            <person name="Bruce D."/>
            <person name="Goodwin L."/>
            <person name="Pitluck S."/>
            <person name="Goltsman E."/>
            <person name="Clum A."/>
            <person name="Larimer F."/>
            <person name="Land M."/>
            <person name="Hauser L."/>
            <person name="Kyrpides N."/>
            <person name="Mikhailova N."/>
            <person name="Jansson J."/>
            <person name="Richardson P."/>
        </authorList>
    </citation>
    <scope>NUCLEOTIDE SEQUENCE [LARGE SCALE GENOMIC DNA]</scope>
    <source>
        <strain evidence="1">A6</strain>
        <plasmid evidence="1">pACHL01</plasmid>
    </source>
</reference>
<geneLocation type="plasmid" evidence="1 2">
    <name>pACHL01</name>
</geneLocation>
<protein>
    <submittedName>
        <fullName evidence="1">Uncharacterized protein</fullName>
    </submittedName>
</protein>
<name>B8HHQ4_PSECP</name>
<keyword evidence="2" id="KW-1185">Reference proteome</keyword>
<dbReference type="RefSeq" id="WP_012622968.1">
    <property type="nucleotide sequence ID" value="NC_011879.1"/>
</dbReference>